<dbReference type="SUPFAM" id="SSF54999">
    <property type="entry name" value="Ribosomal protein S10"/>
    <property type="match status" value="1"/>
</dbReference>
<dbReference type="Gene3D" id="3.30.70.600">
    <property type="entry name" value="Ribosomal protein S10 domain"/>
    <property type="match status" value="1"/>
</dbReference>
<evidence type="ECO:0000259" key="4">
    <source>
        <dbReference type="SMART" id="SM01403"/>
    </source>
</evidence>
<comment type="caution">
    <text evidence="5">The sequence shown here is derived from an EMBL/GenBank/DDBJ whole genome shotgun (WGS) entry which is preliminary data.</text>
</comment>
<feature type="domain" description="Small ribosomal subunit protein uS10" evidence="4">
    <location>
        <begin position="62"/>
        <end position="159"/>
    </location>
</feature>
<dbReference type="AlphaFoldDB" id="A0A1B7SAE8"/>
<evidence type="ECO:0000313" key="5">
    <source>
        <dbReference type="EMBL" id="OBA13452.1"/>
    </source>
</evidence>
<evidence type="ECO:0000256" key="1">
    <source>
        <dbReference type="ARBA" id="ARBA00007102"/>
    </source>
</evidence>
<reference evidence="6" key="1">
    <citation type="journal article" date="2016" name="Proc. Natl. Acad. Sci. U.S.A.">
        <title>Comparative genomics of biotechnologically important yeasts.</title>
        <authorList>
            <person name="Riley R."/>
            <person name="Haridas S."/>
            <person name="Wolfe K.H."/>
            <person name="Lopes M.R."/>
            <person name="Hittinger C.T."/>
            <person name="Goeker M."/>
            <person name="Salamov A.A."/>
            <person name="Wisecaver J.H."/>
            <person name="Long T.M."/>
            <person name="Calvey C.H."/>
            <person name="Aerts A.L."/>
            <person name="Barry K.W."/>
            <person name="Choi C."/>
            <person name="Clum A."/>
            <person name="Coughlan A.Y."/>
            <person name="Deshpande S."/>
            <person name="Douglass A.P."/>
            <person name="Hanson S.J."/>
            <person name="Klenk H.-P."/>
            <person name="LaButti K.M."/>
            <person name="Lapidus A."/>
            <person name="Lindquist E.A."/>
            <person name="Lipzen A.M."/>
            <person name="Meier-Kolthoff J.P."/>
            <person name="Ohm R.A."/>
            <person name="Otillar R.P."/>
            <person name="Pangilinan J.L."/>
            <person name="Peng Y."/>
            <person name="Rokas A."/>
            <person name="Rosa C.A."/>
            <person name="Scheuner C."/>
            <person name="Sibirny A.A."/>
            <person name="Slot J.C."/>
            <person name="Stielow J.B."/>
            <person name="Sun H."/>
            <person name="Kurtzman C.P."/>
            <person name="Blackwell M."/>
            <person name="Grigoriev I.V."/>
            <person name="Jeffries T.W."/>
        </authorList>
    </citation>
    <scope>NUCLEOTIDE SEQUENCE [LARGE SCALE GENOMIC DNA]</scope>
    <source>
        <strain evidence="6">NRRL Y-1626</strain>
    </source>
</reference>
<gene>
    <name evidence="5" type="ORF">HANVADRAFT_28422</name>
</gene>
<dbReference type="Pfam" id="PF00338">
    <property type="entry name" value="Ribosomal_S10"/>
    <property type="match status" value="1"/>
</dbReference>
<evidence type="ECO:0000256" key="3">
    <source>
        <dbReference type="ARBA" id="ARBA00023274"/>
    </source>
</evidence>
<sequence length="253" mass="29223">MIQRLIANKDLNQVKVQQIYEEIERLYPKEATVTSKNIPYNIKALYYSPRRNLKTHKELVASLVFKSYDKKNLDFMADFAMRAGFYAGAVMSSPVYLKKEKTLYTFNRSPFAQAKSKQNFIKVEKKIKIDIFDTAPEALDLLFSYIMKYPKHAVSMTVQNYSRQTLEGSFVDGLPSNKYMAEALQNDELYQQIEPLAKSELAKQLLHNEETGNVSIEAGESESMQKLIEEKANEILKNNKDMQKLMKEEGETK</sequence>
<accession>A0A1B7SAE8</accession>
<dbReference type="InterPro" id="IPR027486">
    <property type="entry name" value="Ribosomal_uS10_dom"/>
</dbReference>
<evidence type="ECO:0000256" key="2">
    <source>
        <dbReference type="ARBA" id="ARBA00022980"/>
    </source>
</evidence>
<protein>
    <recommendedName>
        <fullName evidence="4">Small ribosomal subunit protein uS10 domain-containing protein</fullName>
    </recommendedName>
</protein>
<keyword evidence="6" id="KW-1185">Reference proteome</keyword>
<evidence type="ECO:0000313" key="6">
    <source>
        <dbReference type="Proteomes" id="UP000092321"/>
    </source>
</evidence>
<dbReference type="GO" id="GO:0005840">
    <property type="term" value="C:ribosome"/>
    <property type="evidence" value="ECO:0007669"/>
    <property type="project" value="UniProtKB-KW"/>
</dbReference>
<proteinExistence type="inferred from homology"/>
<name>A0A1B7SAE8_9ASCO</name>
<keyword evidence="3" id="KW-0687">Ribonucleoprotein</keyword>
<dbReference type="PANTHER" id="PTHR11700">
    <property type="entry name" value="30S RIBOSOMAL PROTEIN S10 FAMILY MEMBER"/>
    <property type="match status" value="1"/>
</dbReference>
<dbReference type="InterPro" id="IPR036838">
    <property type="entry name" value="Ribosomal_uS10_dom_sf"/>
</dbReference>
<dbReference type="GO" id="GO:0006412">
    <property type="term" value="P:translation"/>
    <property type="evidence" value="ECO:0007669"/>
    <property type="project" value="InterPro"/>
</dbReference>
<keyword evidence="2" id="KW-0689">Ribosomal protein</keyword>
<dbReference type="EMBL" id="LXPE01000643">
    <property type="protein sequence ID" value="OBA13452.1"/>
    <property type="molecule type" value="Genomic_DNA"/>
</dbReference>
<dbReference type="Proteomes" id="UP000092321">
    <property type="component" value="Unassembled WGS sequence"/>
</dbReference>
<dbReference type="GO" id="GO:0003735">
    <property type="term" value="F:structural constituent of ribosome"/>
    <property type="evidence" value="ECO:0007669"/>
    <property type="project" value="InterPro"/>
</dbReference>
<organism evidence="5 6">
    <name type="scientific">Hanseniaspora valbyensis NRRL Y-1626</name>
    <dbReference type="NCBI Taxonomy" id="766949"/>
    <lineage>
        <taxon>Eukaryota</taxon>
        <taxon>Fungi</taxon>
        <taxon>Dikarya</taxon>
        <taxon>Ascomycota</taxon>
        <taxon>Saccharomycotina</taxon>
        <taxon>Saccharomycetes</taxon>
        <taxon>Saccharomycodales</taxon>
        <taxon>Saccharomycodaceae</taxon>
        <taxon>Hanseniaspora</taxon>
    </lineage>
</organism>
<dbReference type="InterPro" id="IPR001848">
    <property type="entry name" value="Ribosomal_uS10"/>
</dbReference>
<comment type="similarity">
    <text evidence="1">Belongs to the universal ribosomal protein uS10 family.</text>
</comment>
<dbReference type="GO" id="GO:1990904">
    <property type="term" value="C:ribonucleoprotein complex"/>
    <property type="evidence" value="ECO:0007669"/>
    <property type="project" value="UniProtKB-KW"/>
</dbReference>
<dbReference type="SMART" id="SM01403">
    <property type="entry name" value="Ribosomal_S10"/>
    <property type="match status" value="1"/>
</dbReference>
<dbReference type="OrthoDB" id="366214at2759"/>